<proteinExistence type="predicted"/>
<dbReference type="Proteomes" id="UP000604046">
    <property type="component" value="Unassembled WGS sequence"/>
</dbReference>
<dbReference type="OrthoDB" id="424465at2759"/>
<accession>A0A812PGD1</accession>
<dbReference type="PANTHER" id="PTHR12480:SF22">
    <property type="entry name" value="JMJC DOMAIN-CONTAINING PROTEIN"/>
    <property type="match status" value="1"/>
</dbReference>
<evidence type="ECO:0000313" key="3">
    <source>
        <dbReference type="Proteomes" id="UP000604046"/>
    </source>
</evidence>
<dbReference type="PANTHER" id="PTHR12480">
    <property type="entry name" value="ARGININE DEMETHYLASE AND LYSYL-HYDROXYLASE JMJD"/>
    <property type="match status" value="1"/>
</dbReference>
<comment type="caution">
    <text evidence="2">The sequence shown here is derived from an EMBL/GenBank/DDBJ whole genome shotgun (WGS) entry which is preliminary data.</text>
</comment>
<dbReference type="GO" id="GO:0106140">
    <property type="term" value="F:P-TEFb complex binding"/>
    <property type="evidence" value="ECO:0007669"/>
    <property type="project" value="TreeGrafter"/>
</dbReference>
<gene>
    <name evidence="2" type="primary">jmjd6</name>
    <name evidence="2" type="ORF">SNAT2548_LOCUS18656</name>
</gene>
<dbReference type="InterPro" id="IPR003347">
    <property type="entry name" value="JmjC_dom"/>
</dbReference>
<dbReference type="GO" id="GO:0005634">
    <property type="term" value="C:nucleus"/>
    <property type="evidence" value="ECO:0007669"/>
    <property type="project" value="TreeGrafter"/>
</dbReference>
<feature type="domain" description="JmjC" evidence="1">
    <location>
        <begin position="356"/>
        <end position="518"/>
    </location>
</feature>
<evidence type="ECO:0000259" key="1">
    <source>
        <dbReference type="PROSITE" id="PS51184"/>
    </source>
</evidence>
<name>A0A812PGD1_9DINO</name>
<organism evidence="2 3">
    <name type="scientific">Symbiodinium natans</name>
    <dbReference type="NCBI Taxonomy" id="878477"/>
    <lineage>
        <taxon>Eukaryota</taxon>
        <taxon>Sar</taxon>
        <taxon>Alveolata</taxon>
        <taxon>Dinophyceae</taxon>
        <taxon>Suessiales</taxon>
        <taxon>Symbiodiniaceae</taxon>
        <taxon>Symbiodinium</taxon>
    </lineage>
</organism>
<dbReference type="Gene3D" id="2.60.120.650">
    <property type="entry name" value="Cupin"/>
    <property type="match status" value="1"/>
</dbReference>
<keyword evidence="3" id="KW-1185">Reference proteome</keyword>
<dbReference type="Pfam" id="PF02373">
    <property type="entry name" value="JmjC"/>
    <property type="match status" value="1"/>
</dbReference>
<reference evidence="2" key="1">
    <citation type="submission" date="2021-02" db="EMBL/GenBank/DDBJ databases">
        <authorList>
            <person name="Dougan E. K."/>
            <person name="Rhodes N."/>
            <person name="Thang M."/>
            <person name="Chan C."/>
        </authorList>
    </citation>
    <scope>NUCLEOTIDE SEQUENCE</scope>
</reference>
<dbReference type="InterPro" id="IPR050910">
    <property type="entry name" value="JMJD6_ArgDemeth/LysHydrox"/>
</dbReference>
<dbReference type="SUPFAM" id="SSF51197">
    <property type="entry name" value="Clavaminate synthase-like"/>
    <property type="match status" value="1"/>
</dbReference>
<sequence>MASACSRLSMPRLASTVSSLLGDSNLLKVHPILKAVAGRTAPKKDVAEGMAEAQDVADLLGFSATNCLESCYVQESQALRRAARAALEDLVDLSLELEPMCSPVAPSLEATSNRNVANAAARPAASVATERLVEAMDQLVIRHLECLPCPNPAKALQCAQRALALAQRSQLPHAAGRFLAAVKQILLQYPDAAEEPNMQNPLPCKRRRFGKESPEPRIFEMQGRRAEGTRSCPPTTAEAEASLMFAKVDRLSCLPDDLFEQYSISRRPVVAKCPEGTLPLLDAQQLVDLCQGRQLQLMEYGPGHEVWAKMAQVKDIGDRSLGAVVRGWTEGGQQVLFDHPLETACPELASRIRWPSFLESCDLIGQSPFAGERGQDPFWDHPSLFVQPRGSQCGVHVDGAESQFIQLVLGGRKRWSFWPLHVADQFKLLKRRDKLQLEVRPGCDSEHFRHQIRHDQIFPETLPETWRVDVEVEAGEMILVPGGVPHMVTNLQDCIAVSRNFVDVHHARSCADALRWPLPYHDLADFLEKQSVSEYSLQTDQTPSFVGTEKSPFSWLCMLCAFGVPFVECVARPPSAVQVLPRW</sequence>
<dbReference type="EMBL" id="CAJNDS010002152">
    <property type="protein sequence ID" value="CAE7353103.1"/>
    <property type="molecule type" value="Genomic_DNA"/>
</dbReference>
<dbReference type="GO" id="GO:0033749">
    <property type="term" value="F:histone H4R3 demethylase activity"/>
    <property type="evidence" value="ECO:0007669"/>
    <property type="project" value="TreeGrafter"/>
</dbReference>
<evidence type="ECO:0000313" key="2">
    <source>
        <dbReference type="EMBL" id="CAE7353103.1"/>
    </source>
</evidence>
<protein>
    <submittedName>
        <fullName evidence="2">Jmjd6 protein</fullName>
    </submittedName>
</protein>
<dbReference type="PROSITE" id="PS51184">
    <property type="entry name" value="JMJC"/>
    <property type="match status" value="1"/>
</dbReference>
<dbReference type="GO" id="GO:0005737">
    <property type="term" value="C:cytoplasm"/>
    <property type="evidence" value="ECO:0007669"/>
    <property type="project" value="TreeGrafter"/>
</dbReference>
<dbReference type="AlphaFoldDB" id="A0A812PGD1"/>